<protein>
    <submittedName>
        <fullName evidence="1">Uncharacterized protein</fullName>
    </submittedName>
</protein>
<evidence type="ECO:0000313" key="2">
    <source>
        <dbReference type="Proteomes" id="UP000830055"/>
    </source>
</evidence>
<dbReference type="EMBL" id="AP025516">
    <property type="protein sequence ID" value="BDD88452.1"/>
    <property type="molecule type" value="Genomic_DNA"/>
</dbReference>
<organism evidence="1 2">
    <name type="scientific">Desulfofustis limnaeus</name>
    <dbReference type="NCBI Taxonomy" id="2740163"/>
    <lineage>
        <taxon>Bacteria</taxon>
        <taxon>Pseudomonadati</taxon>
        <taxon>Thermodesulfobacteriota</taxon>
        <taxon>Desulfobulbia</taxon>
        <taxon>Desulfobulbales</taxon>
        <taxon>Desulfocapsaceae</taxon>
        <taxon>Desulfofustis</taxon>
    </lineage>
</organism>
<reference evidence="1 2" key="1">
    <citation type="submission" date="2022-01" db="EMBL/GenBank/DDBJ databases">
        <title>Desulfofustis limnae sp. nov., a novel mesophilic sulfate-reducing bacterium isolated from marsh soil.</title>
        <authorList>
            <person name="Watanabe M."/>
            <person name="Takahashi A."/>
            <person name="Kojima H."/>
            <person name="Fukui M."/>
        </authorList>
    </citation>
    <scope>NUCLEOTIDE SEQUENCE [LARGE SCALE GENOMIC DNA]</scope>
    <source>
        <strain evidence="1 2">PPLL</strain>
    </source>
</reference>
<dbReference type="Proteomes" id="UP000830055">
    <property type="component" value="Chromosome"/>
</dbReference>
<proteinExistence type="predicted"/>
<gene>
    <name evidence="1" type="ORF">DPPLL_28170</name>
</gene>
<evidence type="ECO:0000313" key="1">
    <source>
        <dbReference type="EMBL" id="BDD88452.1"/>
    </source>
</evidence>
<sequence length="69" mass="7743">MADYTKSHKLCCTCSCWGGPRKLTNNGRWVNVKSITDKGKCQMPRTSTTNMNMGAANTCKKWDKWGPLT</sequence>
<keyword evidence="2" id="KW-1185">Reference proteome</keyword>
<name>A0ABM7WC12_9BACT</name>
<accession>A0ABM7WC12</accession>